<organism evidence="3 4">
    <name type="scientific">Mycolicibacterium iranicum</name>
    <name type="common">Mycobacterium iranicum</name>
    <dbReference type="NCBI Taxonomy" id="912594"/>
    <lineage>
        <taxon>Bacteria</taxon>
        <taxon>Bacillati</taxon>
        <taxon>Actinomycetota</taxon>
        <taxon>Actinomycetes</taxon>
        <taxon>Mycobacteriales</taxon>
        <taxon>Mycobacteriaceae</taxon>
        <taxon>Mycolicibacterium</taxon>
    </lineage>
</organism>
<dbReference type="InterPro" id="IPR029787">
    <property type="entry name" value="Nucleotide_cyclase"/>
</dbReference>
<evidence type="ECO:0000259" key="2">
    <source>
        <dbReference type="PROSITE" id="PS50887"/>
    </source>
</evidence>
<sequence length="366" mass="39000">MNADSGPGLRSLQSTVARWWRQPDQFEWLTGYLRARELGLATRVLMTLMSGAVILLPASLLTLPHFTPAAVLVSILATLTGTTYAVLWWRSWPTRIQSLSMAVVTGGLVAVVTLLQPEPVFALMGCTALALVGGYMAFFHNIKAVTYTVALAVVAGAACASRLIDDHTAIAVVGFCLVLELNVAFPLSIQAVVRTLGADVVRSDHDPLTGLLNRRAFYERATTLLTAPFDDVHLLVVMIDLDKFKTLNDTYGHIAGDQALASVGWTLRQASTAAAIIGRFGGEEFIVIDALPHDAACALPQRLCEAIADLPHPVTASVGAAVVRWSGVADPPAAIEALIRAADTAMYTAKKNGGNQTHFCTPAPSF</sequence>
<evidence type="ECO:0000313" key="4">
    <source>
        <dbReference type="Proteomes" id="UP000550501"/>
    </source>
</evidence>
<dbReference type="GO" id="GO:1902201">
    <property type="term" value="P:negative regulation of bacterial-type flagellum-dependent cell motility"/>
    <property type="evidence" value="ECO:0007669"/>
    <property type="project" value="TreeGrafter"/>
</dbReference>
<evidence type="ECO:0000313" key="3">
    <source>
        <dbReference type="EMBL" id="MBB2989008.1"/>
    </source>
</evidence>
<feature type="transmembrane region" description="Helical" evidence="1">
    <location>
        <begin position="170"/>
        <end position="193"/>
    </location>
</feature>
<gene>
    <name evidence="3" type="ORF">FHR72_000465</name>
</gene>
<feature type="domain" description="GGDEF" evidence="2">
    <location>
        <begin position="232"/>
        <end position="362"/>
    </location>
</feature>
<name>A0A839PXU0_MYCIR</name>
<dbReference type="RefSeq" id="WP_183466282.1">
    <property type="nucleotide sequence ID" value="NZ_JACHVU010000001.1"/>
</dbReference>
<dbReference type="GO" id="GO:0043709">
    <property type="term" value="P:cell adhesion involved in single-species biofilm formation"/>
    <property type="evidence" value="ECO:0007669"/>
    <property type="project" value="TreeGrafter"/>
</dbReference>
<dbReference type="PANTHER" id="PTHR45138:SF9">
    <property type="entry name" value="DIGUANYLATE CYCLASE DGCM-RELATED"/>
    <property type="match status" value="1"/>
</dbReference>
<dbReference type="GO" id="GO:0052621">
    <property type="term" value="F:diguanylate cyclase activity"/>
    <property type="evidence" value="ECO:0007669"/>
    <property type="project" value="TreeGrafter"/>
</dbReference>
<evidence type="ECO:0000256" key="1">
    <source>
        <dbReference type="SAM" id="Phobius"/>
    </source>
</evidence>
<dbReference type="EMBL" id="JACHVU010000001">
    <property type="protein sequence ID" value="MBB2989008.1"/>
    <property type="molecule type" value="Genomic_DNA"/>
</dbReference>
<dbReference type="GO" id="GO:0005886">
    <property type="term" value="C:plasma membrane"/>
    <property type="evidence" value="ECO:0007669"/>
    <property type="project" value="TreeGrafter"/>
</dbReference>
<dbReference type="CDD" id="cd01949">
    <property type="entry name" value="GGDEF"/>
    <property type="match status" value="1"/>
</dbReference>
<accession>A0A839PXU0</accession>
<feature type="transmembrane region" description="Helical" evidence="1">
    <location>
        <begin position="69"/>
        <end position="89"/>
    </location>
</feature>
<dbReference type="InterPro" id="IPR000160">
    <property type="entry name" value="GGDEF_dom"/>
</dbReference>
<keyword evidence="1" id="KW-0812">Transmembrane</keyword>
<dbReference type="SMART" id="SM00267">
    <property type="entry name" value="GGDEF"/>
    <property type="match status" value="1"/>
</dbReference>
<reference evidence="3 4" key="1">
    <citation type="submission" date="2020-08" db="EMBL/GenBank/DDBJ databases">
        <title>The Agave Microbiome: Exploring the role of microbial communities in plant adaptations to desert environments.</title>
        <authorList>
            <person name="Partida-Martinez L.P."/>
        </authorList>
    </citation>
    <scope>NUCLEOTIDE SEQUENCE [LARGE SCALE GENOMIC DNA]</scope>
    <source>
        <strain evidence="3 4">AT2.18</strain>
    </source>
</reference>
<feature type="transmembrane region" description="Helical" evidence="1">
    <location>
        <begin position="96"/>
        <end position="115"/>
    </location>
</feature>
<keyword evidence="1" id="KW-1133">Transmembrane helix</keyword>
<proteinExistence type="predicted"/>
<dbReference type="Proteomes" id="UP000550501">
    <property type="component" value="Unassembled WGS sequence"/>
</dbReference>
<feature type="transmembrane region" description="Helical" evidence="1">
    <location>
        <begin position="121"/>
        <end position="138"/>
    </location>
</feature>
<protein>
    <submittedName>
        <fullName evidence="3">Diguanylate cyclase (GGDEF)-like protein</fullName>
    </submittedName>
</protein>
<dbReference type="NCBIfam" id="TIGR00254">
    <property type="entry name" value="GGDEF"/>
    <property type="match status" value="1"/>
</dbReference>
<feature type="transmembrane region" description="Helical" evidence="1">
    <location>
        <begin position="44"/>
        <end position="63"/>
    </location>
</feature>
<dbReference type="SUPFAM" id="SSF55073">
    <property type="entry name" value="Nucleotide cyclase"/>
    <property type="match status" value="1"/>
</dbReference>
<comment type="caution">
    <text evidence="3">The sequence shown here is derived from an EMBL/GenBank/DDBJ whole genome shotgun (WGS) entry which is preliminary data.</text>
</comment>
<dbReference type="PROSITE" id="PS50887">
    <property type="entry name" value="GGDEF"/>
    <property type="match status" value="1"/>
</dbReference>
<dbReference type="Pfam" id="PF00990">
    <property type="entry name" value="GGDEF"/>
    <property type="match status" value="1"/>
</dbReference>
<keyword evidence="4" id="KW-1185">Reference proteome</keyword>
<dbReference type="PANTHER" id="PTHR45138">
    <property type="entry name" value="REGULATORY COMPONENTS OF SENSORY TRANSDUCTION SYSTEM"/>
    <property type="match status" value="1"/>
</dbReference>
<dbReference type="AlphaFoldDB" id="A0A839PXU0"/>
<keyword evidence="1" id="KW-0472">Membrane</keyword>
<dbReference type="InterPro" id="IPR050469">
    <property type="entry name" value="Diguanylate_Cyclase"/>
</dbReference>
<dbReference type="InterPro" id="IPR043128">
    <property type="entry name" value="Rev_trsase/Diguanyl_cyclase"/>
</dbReference>
<dbReference type="Gene3D" id="3.30.70.270">
    <property type="match status" value="1"/>
</dbReference>